<dbReference type="EMBL" id="CAUEEQ010048797">
    <property type="protein sequence ID" value="CAJ0959941.1"/>
    <property type="molecule type" value="Genomic_DNA"/>
</dbReference>
<evidence type="ECO:0000313" key="2">
    <source>
        <dbReference type="Proteomes" id="UP001176940"/>
    </source>
</evidence>
<dbReference type="Proteomes" id="UP001176940">
    <property type="component" value="Unassembled WGS sequence"/>
</dbReference>
<accession>A0ABN9M634</accession>
<comment type="caution">
    <text evidence="1">The sequence shown here is derived from an EMBL/GenBank/DDBJ whole genome shotgun (WGS) entry which is preliminary data.</text>
</comment>
<protein>
    <submittedName>
        <fullName evidence="1">Uncharacterized protein</fullName>
    </submittedName>
</protein>
<evidence type="ECO:0000313" key="1">
    <source>
        <dbReference type="EMBL" id="CAJ0959941.1"/>
    </source>
</evidence>
<keyword evidence="2" id="KW-1185">Reference proteome</keyword>
<organism evidence="1 2">
    <name type="scientific">Ranitomeya imitator</name>
    <name type="common">mimic poison frog</name>
    <dbReference type="NCBI Taxonomy" id="111125"/>
    <lineage>
        <taxon>Eukaryota</taxon>
        <taxon>Metazoa</taxon>
        <taxon>Chordata</taxon>
        <taxon>Craniata</taxon>
        <taxon>Vertebrata</taxon>
        <taxon>Euteleostomi</taxon>
        <taxon>Amphibia</taxon>
        <taxon>Batrachia</taxon>
        <taxon>Anura</taxon>
        <taxon>Neobatrachia</taxon>
        <taxon>Hyloidea</taxon>
        <taxon>Dendrobatidae</taxon>
        <taxon>Dendrobatinae</taxon>
        <taxon>Ranitomeya</taxon>
    </lineage>
</organism>
<name>A0ABN9M634_9NEOB</name>
<reference evidence="1" key="1">
    <citation type="submission" date="2023-07" db="EMBL/GenBank/DDBJ databases">
        <authorList>
            <person name="Stuckert A."/>
        </authorList>
    </citation>
    <scope>NUCLEOTIDE SEQUENCE</scope>
</reference>
<proteinExistence type="predicted"/>
<sequence>MEKHNKAHRSSQLLSAIKTINVGMSRYGAASTSKGDTDAKTSDDISLSLGQSYSLCKDGSEDQDLTVDQKLFRLVSNDSFVSIQPSISSGGKDLTREFSDKGSIAAHSHHHHVDLSLSNACDTEMASLVPLHSHSYRKEHRPRGVPRTSSSAVAFPDTSLTDFPLYHKGAGWILLVNLKLRNHILGPKILS</sequence>
<gene>
    <name evidence="1" type="ORF">RIMI_LOCUS17032401</name>
</gene>